<name>A0ACB9SQ33_HOLOL</name>
<evidence type="ECO:0000313" key="2">
    <source>
        <dbReference type="Proteomes" id="UP001056778"/>
    </source>
</evidence>
<dbReference type="Proteomes" id="UP001056778">
    <property type="component" value="Chromosome 8"/>
</dbReference>
<reference evidence="1" key="1">
    <citation type="submission" date="2022-04" db="EMBL/GenBank/DDBJ databases">
        <title>Chromosome-scale genome assembly of Holotrichia oblita Faldermann.</title>
        <authorList>
            <person name="Rongchong L."/>
        </authorList>
    </citation>
    <scope>NUCLEOTIDE SEQUENCE</scope>
    <source>
        <strain evidence="1">81SQS9</strain>
    </source>
</reference>
<organism evidence="1 2">
    <name type="scientific">Holotrichia oblita</name>
    <name type="common">Chafer beetle</name>
    <dbReference type="NCBI Taxonomy" id="644536"/>
    <lineage>
        <taxon>Eukaryota</taxon>
        <taxon>Metazoa</taxon>
        <taxon>Ecdysozoa</taxon>
        <taxon>Arthropoda</taxon>
        <taxon>Hexapoda</taxon>
        <taxon>Insecta</taxon>
        <taxon>Pterygota</taxon>
        <taxon>Neoptera</taxon>
        <taxon>Endopterygota</taxon>
        <taxon>Coleoptera</taxon>
        <taxon>Polyphaga</taxon>
        <taxon>Scarabaeiformia</taxon>
        <taxon>Scarabaeidae</taxon>
        <taxon>Melolonthinae</taxon>
        <taxon>Holotrichia</taxon>
    </lineage>
</organism>
<keyword evidence="2" id="KW-1185">Reference proteome</keyword>
<gene>
    <name evidence="1" type="ORF">MML48_8g00009891</name>
</gene>
<protein>
    <submittedName>
        <fullName evidence="1">Carboxylesterase</fullName>
    </submittedName>
</protein>
<comment type="caution">
    <text evidence="1">The sequence shown here is derived from an EMBL/GenBank/DDBJ whole genome shotgun (WGS) entry which is preliminary data.</text>
</comment>
<dbReference type="EMBL" id="CM043022">
    <property type="protein sequence ID" value="KAI4457257.1"/>
    <property type="molecule type" value="Genomic_DNA"/>
</dbReference>
<evidence type="ECO:0000313" key="1">
    <source>
        <dbReference type="EMBL" id="KAI4457257.1"/>
    </source>
</evidence>
<accession>A0ACB9SQ33</accession>
<sequence>MYNKFYANIIFYTIITLIYQDVFANHQHKTIRLRLKDGEIEGKQKTTIDKRKLYYSFQGVPYAKPPVGDLRFADPQPPKKWNHILDATKPGKTCIEMYYENTGYEDCLYLNVFTPNLDKSLPVIVWIHGGSFAVIFTNNTLSGVDYFIDEEVVFVTIHYRLGPFGFLSTEDDVIPGNFGLKDQVMAIEWVYDNINKFGGDPKKITIMGESSGAAATGFLGMIPKLRGKISGVIQQSGTAISEFSLGRNHRLGAYILSTKLGLQTQNTTAILEHLRKADVEDIRKNAVTTHVDVSYGVGVFHGAVFIPCLEAKTNKDPLLTEMPYQQLKHGKFIKVPRLIGINSLEGMFLINEFQTNTKYYENYDQMVKRFIPASMNTRNDEVGHLIKKHYTNDTLFTSNITNMVHYGTDEHFVRPIIKDATLVSEHATTYLYEFSYQGKLGYTGERPLNGVDHGEDLRYFFHDKNEGIISEKDKQMRHKLVRLWSNFAKYGNPTHKKEDLLDNQIWMPINPEKDDVDYMNIGSKLTPSINPHRSDVEFWDNLFAKDKLINKRIHFISFNCGFSQIPAYYVIPISPINKEINFANENLHRMSVDSLLSRKKRVMCAKLDCVIFCILVLLCVCTKTFAAIYEDGKARIILKDGEIEGKQKRTVDKRNVYYSFQGVPYAEPPVGELRFADPQPPKKWEGVLDATKPGKTCIEMYYEKTGQEDCLYLNVFTPNIEKSLPVIVWIHGGAFVFIYGNYSLSGIDYFMDEEIIFVTINYRMGPFGFLSTEDDIIPGNFGLKDQVMAISWVHENIAKFGGNPNKITIMGQSAGAVSAGYMGMVPQLKGKIAGIIQQSGSPLCPFGFGRYHRVSAYILSTRMGLQSQNSDEILEHLRKMDAEELRKNALITHMDVAFGMGTFHGLVFIPGLESKSNMNPLLTELSHEELQNGNFNKIPRMIGINSKEGIFIANEFKSINKSYQNYDEMIKRYIPVSMNTRNEKVGRLIKNHYTNDTPFTSNLNNMIHFGSDDQFVRPILRDAALVSKHVTTYLYHFSYEGKLGYPGEKPVSGVDHGEEIPYLFHDENYKEEISENDKLVRYKLVRLWSNFAKFANPTPKKEGLLDNQIWKPIDDSKQDIDYMDIGSKLVPNLNPHQQDIQFWNNLYEKYGNPPYDTY</sequence>
<proteinExistence type="predicted"/>